<sequence>MASCVQCSSFIPAGQKTCSMCYGDPDHGRDGYYQEWIEDQRREEEQQQD</sequence>
<dbReference type="AlphaFoldDB" id="A0A0F9JTP4"/>
<protein>
    <submittedName>
        <fullName evidence="1">Uncharacterized protein</fullName>
    </submittedName>
</protein>
<organism evidence="1">
    <name type="scientific">marine sediment metagenome</name>
    <dbReference type="NCBI Taxonomy" id="412755"/>
    <lineage>
        <taxon>unclassified sequences</taxon>
        <taxon>metagenomes</taxon>
        <taxon>ecological metagenomes</taxon>
    </lineage>
</organism>
<proteinExistence type="predicted"/>
<reference evidence="1" key="1">
    <citation type="journal article" date="2015" name="Nature">
        <title>Complex archaea that bridge the gap between prokaryotes and eukaryotes.</title>
        <authorList>
            <person name="Spang A."/>
            <person name="Saw J.H."/>
            <person name="Jorgensen S.L."/>
            <person name="Zaremba-Niedzwiedzka K."/>
            <person name="Martijn J."/>
            <person name="Lind A.E."/>
            <person name="van Eijk R."/>
            <person name="Schleper C."/>
            <person name="Guy L."/>
            <person name="Ettema T.J."/>
        </authorList>
    </citation>
    <scope>NUCLEOTIDE SEQUENCE</scope>
</reference>
<gene>
    <name evidence="1" type="ORF">LCGC14_1718030</name>
</gene>
<accession>A0A0F9JTP4</accession>
<dbReference type="EMBL" id="LAZR01015416">
    <property type="protein sequence ID" value="KKM13263.1"/>
    <property type="molecule type" value="Genomic_DNA"/>
</dbReference>
<evidence type="ECO:0000313" key="1">
    <source>
        <dbReference type="EMBL" id="KKM13263.1"/>
    </source>
</evidence>
<name>A0A0F9JTP4_9ZZZZ</name>
<comment type="caution">
    <text evidence="1">The sequence shown here is derived from an EMBL/GenBank/DDBJ whole genome shotgun (WGS) entry which is preliminary data.</text>
</comment>